<keyword evidence="5" id="KW-1185">Reference proteome</keyword>
<dbReference type="Gene3D" id="3.20.20.450">
    <property type="entry name" value="EAL domain"/>
    <property type="match status" value="1"/>
</dbReference>
<dbReference type="CDD" id="cd01949">
    <property type="entry name" value="GGDEF"/>
    <property type="match status" value="1"/>
</dbReference>
<dbReference type="SMART" id="SM00267">
    <property type="entry name" value="GGDEF"/>
    <property type="match status" value="1"/>
</dbReference>
<dbReference type="InterPro" id="IPR050706">
    <property type="entry name" value="Cyclic-di-GMP_PDE-like"/>
</dbReference>
<dbReference type="PROSITE" id="PS50887">
    <property type="entry name" value="GGDEF"/>
    <property type="match status" value="1"/>
</dbReference>
<evidence type="ECO:0000259" key="3">
    <source>
        <dbReference type="PROSITE" id="PS50887"/>
    </source>
</evidence>
<dbReference type="RefSeq" id="WP_012663741.1">
    <property type="nucleotide sequence ID" value="NC_012115.1"/>
</dbReference>
<feature type="domain" description="GGDEF" evidence="3">
    <location>
        <begin position="299"/>
        <end position="427"/>
    </location>
</feature>
<dbReference type="PROSITE" id="PS50883">
    <property type="entry name" value="EAL"/>
    <property type="match status" value="1"/>
</dbReference>
<evidence type="ECO:0000313" key="4">
    <source>
        <dbReference type="EMBL" id="ACM92370.1"/>
    </source>
</evidence>
<evidence type="ECO:0000256" key="1">
    <source>
        <dbReference type="SAM" id="Phobius"/>
    </source>
</evidence>
<dbReference type="Pfam" id="PF00990">
    <property type="entry name" value="GGDEF"/>
    <property type="match status" value="1"/>
</dbReference>
<dbReference type="PANTHER" id="PTHR33121">
    <property type="entry name" value="CYCLIC DI-GMP PHOSPHODIESTERASE PDEF"/>
    <property type="match status" value="1"/>
</dbReference>
<dbReference type="eggNOG" id="COG2199">
    <property type="taxonomic scope" value="Bacteria"/>
</dbReference>
<gene>
    <name evidence="4" type="ordered locus">NAMH_0675</name>
</gene>
<dbReference type="EMBL" id="CP001279">
    <property type="protein sequence ID" value="ACM92370.1"/>
    <property type="molecule type" value="Genomic_DNA"/>
</dbReference>
<dbReference type="NCBIfam" id="TIGR00254">
    <property type="entry name" value="GGDEF"/>
    <property type="match status" value="1"/>
</dbReference>
<dbReference type="Proteomes" id="UP000000448">
    <property type="component" value="Chromosome"/>
</dbReference>
<dbReference type="SUPFAM" id="SSF141868">
    <property type="entry name" value="EAL domain-like"/>
    <property type="match status" value="1"/>
</dbReference>
<sequence length="676" mass="79299">MKKAVSLKIVLIFIIGFLIVGFVYYFHRVSENYFTTSNDVLYKLNMLKRNEDKLNYEILKSSIYLYKSNDDIVNAIKKQKKLIQNLLNDNEFKNKFKNTYKELEIYKKDFKNKEMLTYKFLRYLVPTKNAIIFLSNAITQVKMSQKYSRYKILNIVSKLILLHRSNDIEILKNINVNEVKKLIDPTDPFNKAFLNNLNLLLQYYPKEFKLLNEVLNYKSLKTVNQVLKMYLKDTNKKVGYFQDVMIVIVIVITVLFVLLIILVYRLEETIKKITFLAQNDQLTSLKNRIKFEMDVKNKNEVSLIIFDIDKFKSINNFLGSEIGDMILISLAKELEKFKKIIPYETEAYRIGADEFALLVHSNDIEIVSVIAEEFIKQVESKLLLPELDLSITLSAGISTKPPLLENADIALKRAQKDIKDKIIIYKDSFQEQIKINLQKAQEIRRAIQSGNLITYVQGIFDKDKKIFKYEVLCRVKIGNKIVSIFPYLQITKEIKMYHHITFQVLKDSFDVLEKNQKVNLSINLSLEDINNKDIKNFIYMRLNNNPNLAKRITFEILESEIDNYDELSEFIYMMKQRGVTFAIDDFGSGYSNFSRILNLNVDFIKIDGSIIKNIDKDKTSRNVLKTIVSFAKENNLHTVAEFIHNEKIFEIAKSMNIEYFQGYFLDEPKPIENLRL</sequence>
<dbReference type="InterPro" id="IPR045812">
    <property type="entry name" value="DAHL"/>
</dbReference>
<protein>
    <submittedName>
        <fullName evidence="4">Ggdef family protein</fullName>
    </submittedName>
</protein>
<dbReference type="PANTHER" id="PTHR33121:SF79">
    <property type="entry name" value="CYCLIC DI-GMP PHOSPHODIESTERASE PDED-RELATED"/>
    <property type="match status" value="1"/>
</dbReference>
<evidence type="ECO:0000313" key="5">
    <source>
        <dbReference type="Proteomes" id="UP000000448"/>
    </source>
</evidence>
<organism evidence="4 5">
    <name type="scientific">Nautilia profundicola (strain ATCC BAA-1463 / DSM 18972 / AmH)</name>
    <dbReference type="NCBI Taxonomy" id="598659"/>
    <lineage>
        <taxon>Bacteria</taxon>
        <taxon>Pseudomonadati</taxon>
        <taxon>Campylobacterota</taxon>
        <taxon>Epsilonproteobacteria</taxon>
        <taxon>Nautiliales</taxon>
        <taxon>Nautiliaceae</taxon>
        <taxon>Nautilia</taxon>
    </lineage>
</organism>
<dbReference type="HOGENOM" id="CLU_000445_70_46_7"/>
<dbReference type="InterPro" id="IPR043128">
    <property type="entry name" value="Rev_trsase/Diguanyl_cyclase"/>
</dbReference>
<dbReference type="AlphaFoldDB" id="B9L8X9"/>
<keyword evidence="1" id="KW-0812">Transmembrane</keyword>
<name>B9L8X9_NAUPA</name>
<dbReference type="GO" id="GO:0071111">
    <property type="term" value="F:cyclic-guanylate-specific phosphodiesterase activity"/>
    <property type="evidence" value="ECO:0007669"/>
    <property type="project" value="InterPro"/>
</dbReference>
<dbReference type="InterPro" id="IPR035919">
    <property type="entry name" value="EAL_sf"/>
</dbReference>
<dbReference type="SUPFAM" id="SSF55073">
    <property type="entry name" value="Nucleotide cyclase"/>
    <property type="match status" value="1"/>
</dbReference>
<dbReference type="Gene3D" id="3.30.70.270">
    <property type="match status" value="1"/>
</dbReference>
<dbReference type="OrthoDB" id="9790732at2"/>
<dbReference type="InterPro" id="IPR001633">
    <property type="entry name" value="EAL_dom"/>
</dbReference>
<dbReference type="CDD" id="cd01948">
    <property type="entry name" value="EAL"/>
    <property type="match status" value="1"/>
</dbReference>
<proteinExistence type="predicted"/>
<dbReference type="STRING" id="598659.NAMH_0675"/>
<dbReference type="KEGG" id="nam:NAMH_0675"/>
<feature type="transmembrane region" description="Helical" evidence="1">
    <location>
        <begin position="244"/>
        <end position="264"/>
    </location>
</feature>
<feature type="domain" description="EAL" evidence="2">
    <location>
        <begin position="436"/>
        <end position="676"/>
    </location>
</feature>
<evidence type="ECO:0000259" key="2">
    <source>
        <dbReference type="PROSITE" id="PS50883"/>
    </source>
</evidence>
<accession>B9L8X9</accession>
<dbReference type="eggNOG" id="COG2200">
    <property type="taxonomic scope" value="Bacteria"/>
</dbReference>
<keyword evidence="1" id="KW-1133">Transmembrane helix</keyword>
<dbReference type="Pfam" id="PF19443">
    <property type="entry name" value="DAHL"/>
    <property type="match status" value="1"/>
</dbReference>
<dbReference type="InterPro" id="IPR029787">
    <property type="entry name" value="Nucleotide_cyclase"/>
</dbReference>
<reference evidence="4 5" key="1">
    <citation type="journal article" date="2009" name="PLoS Genet.">
        <title>Adaptations to submarine hydrothermal environments exemplified by the genome of Nautilia profundicola.</title>
        <authorList>
            <person name="Campbell B.J."/>
            <person name="Smith J.L."/>
            <person name="Hanson T.E."/>
            <person name="Klotz M.G."/>
            <person name="Stein L.Y."/>
            <person name="Lee C.K."/>
            <person name="Wu D."/>
            <person name="Robinson J.M."/>
            <person name="Khouri H.M."/>
            <person name="Eisen J.A."/>
            <person name="Cary S.C."/>
        </authorList>
    </citation>
    <scope>NUCLEOTIDE SEQUENCE [LARGE SCALE GENOMIC DNA]</scope>
    <source>
        <strain evidence="5">ATCC BAA-1463 / DSM 18972 / AmH</strain>
    </source>
</reference>
<keyword evidence="1" id="KW-0472">Membrane</keyword>
<feature type="transmembrane region" description="Helical" evidence="1">
    <location>
        <begin position="7"/>
        <end position="26"/>
    </location>
</feature>
<dbReference type="Pfam" id="PF00563">
    <property type="entry name" value="EAL"/>
    <property type="match status" value="1"/>
</dbReference>
<dbReference type="InterPro" id="IPR000160">
    <property type="entry name" value="GGDEF_dom"/>
</dbReference>
<dbReference type="SMART" id="SM00052">
    <property type="entry name" value="EAL"/>
    <property type="match status" value="1"/>
</dbReference>